<keyword evidence="2" id="KW-1185">Reference proteome</keyword>
<accession>A0AAV4MAK4</accession>
<proteinExistence type="predicted"/>
<name>A0AAV4MAK4_9ARAC</name>
<dbReference type="Proteomes" id="UP001054837">
    <property type="component" value="Unassembled WGS sequence"/>
</dbReference>
<gene>
    <name evidence="1" type="ORF">CDAR_486311</name>
</gene>
<dbReference type="AlphaFoldDB" id="A0AAV4MAK4"/>
<protein>
    <submittedName>
        <fullName evidence="1">Uncharacterized protein</fullName>
    </submittedName>
</protein>
<reference evidence="1 2" key="1">
    <citation type="submission" date="2021-06" db="EMBL/GenBank/DDBJ databases">
        <title>Caerostris darwini draft genome.</title>
        <authorList>
            <person name="Kono N."/>
            <person name="Arakawa K."/>
        </authorList>
    </citation>
    <scope>NUCLEOTIDE SEQUENCE [LARGE SCALE GENOMIC DNA]</scope>
</reference>
<evidence type="ECO:0000313" key="2">
    <source>
        <dbReference type="Proteomes" id="UP001054837"/>
    </source>
</evidence>
<sequence>MKHTKQQIRKRVRTAEFIVSIKHIFSQMVYSTIKCISQQMRTWKLSKNRNGEKPQLTAETDSFEILKGNFGRKPGNETLKQLFKNPEEQWHAKPTC</sequence>
<organism evidence="1 2">
    <name type="scientific">Caerostris darwini</name>
    <dbReference type="NCBI Taxonomy" id="1538125"/>
    <lineage>
        <taxon>Eukaryota</taxon>
        <taxon>Metazoa</taxon>
        <taxon>Ecdysozoa</taxon>
        <taxon>Arthropoda</taxon>
        <taxon>Chelicerata</taxon>
        <taxon>Arachnida</taxon>
        <taxon>Araneae</taxon>
        <taxon>Araneomorphae</taxon>
        <taxon>Entelegynae</taxon>
        <taxon>Araneoidea</taxon>
        <taxon>Araneidae</taxon>
        <taxon>Caerostris</taxon>
    </lineage>
</organism>
<comment type="caution">
    <text evidence="1">The sequence shown here is derived from an EMBL/GenBank/DDBJ whole genome shotgun (WGS) entry which is preliminary data.</text>
</comment>
<dbReference type="EMBL" id="BPLQ01000233">
    <property type="protein sequence ID" value="GIX69167.1"/>
    <property type="molecule type" value="Genomic_DNA"/>
</dbReference>
<evidence type="ECO:0000313" key="1">
    <source>
        <dbReference type="EMBL" id="GIX69167.1"/>
    </source>
</evidence>